<dbReference type="PANTHER" id="PTHR32305:SF15">
    <property type="entry name" value="PROTEIN RHSA-RELATED"/>
    <property type="match status" value="1"/>
</dbReference>
<dbReference type="PANTHER" id="PTHR32305">
    <property type="match status" value="1"/>
</dbReference>
<dbReference type="InterPro" id="IPR003284">
    <property type="entry name" value="Sal_SpvB"/>
</dbReference>
<accession>A0A167BLB1</accession>
<dbReference type="SUPFAM" id="SSF50998">
    <property type="entry name" value="Quinoprotein alcohol dehydrogenase-like"/>
    <property type="match status" value="1"/>
</dbReference>
<dbReference type="NCBIfam" id="TIGR03696">
    <property type="entry name" value="Rhs_assc_core"/>
    <property type="match status" value="1"/>
</dbReference>
<evidence type="ECO:0008006" key="8">
    <source>
        <dbReference type="Google" id="ProtNLM"/>
    </source>
</evidence>
<evidence type="ECO:0000256" key="1">
    <source>
        <dbReference type="ARBA" id="ARBA00004613"/>
    </source>
</evidence>
<sequence length="3673" mass="399668">MSKLLQILGFFLFVTCLLPSARASATWDNYCDTSDVSVLTGTHTIGFRKPGAAMPGPPAQSYVSVVVTKGTTVVYDERHTKLDFSFSHPFDEAGDYRAKLYFTTCAMGMGCRQSWSCVRTVKVSNNVAPTVVSRTHSKTSSFTMGNNHLFVGFTVRDPNKNLTSYQVKEIRSGQNPRVVNCARDKVENRCGIWVWKNWLRPKTYNFTMKAVDSLGQKVEESVTVNVIETNTAPRLTVKLGNEEITGHDTKKTVPVGGQLSFNIKAIDSDRYSGNQLDKVEITVGNTTHALTEFDANCNIYNSGNYISCSNTQVPIDSNVDKIAFTVTDKAGAIASVSTKVTPVLPPQVVSFTASSTSPFVNDAITLTANTTGTLNEYYICAVNGKHTAVPGGCSSSIIYRCNKNDASCSYTLQPQHYVSEPGLVTYFVYAEDTFGNPDAKPVYVNYSNYFGIQITPPSQTKFLVNEPITFSVLASALSKDVTHLDSLTISSSNTSISQSNVVISPNIGPSGVTLDKSVDANGAKRFNVTWTPQIANATGENSQTAITVTATARGGQKVTSVLGDVQIINPVPLTPSTPRISIDPTSAKGVYNVRFTNLNNTKTLKVSATLDGSSYSIGNYNSIEVNQVATSFTLQTKYADHGKTLRLEAYGINSNGSQTVSGLRGSNTQIVENREMTPHDPMFTTSATQTSGNYTLQWANNNDGVTKSYRVRYWAGLPSDKASSTQTELPITTGLTQSISQPKAGRFTYEIEACNSQGTCKAGQQLTIEHVAPYADSAKITQCAGTSDCPTGSAKVEVTGVGLHATQSELFLRIRKTGETYAIKASDLTLTGNTLSGLTNERAYLATLNGGAEITITNGILDAQSAENLTNKIILDDTGNSTHRPELLGREYTVSKKNFMYVGGERGLEAFSIDSQNGLTPTWVYAPEAELSNEVVAKPIVKSKTLPEDGINRLVDDIYFGSLNHRFYRAIHDPLAEAGRVVRKKWHLQTRGEIRAPAQFDQNDNLYVGSMDEALYSVDAQTGMVQWHYSFPRSGGIVSQPSVSDTGKIYVTTQDGELHVITSRMIDENSIKWQDIGALANKYSAELAEWEQLQWQPNQDFTEVVSLTKAMMVLLQKSPTKAEISFMAYLLANGHPYNEILNALINTDPELSSASNQAFIDTLFDYLLGSEQTENHVISTDKYGSGGKDYWVTLLDNGFTRAEIAGALLASANQQYGSATYQLLYHFYNFCLLSNNCSYDYDSDNDGISNRVEDELGLNSGDGRDGLVAPTLAVSGNAGLLEFSFTGQGLVDEYHLYVKKIPELDYEKVATVTATNSPDKLATLSDTYHNGTYQFKALACVTAETLKHMQASACSNNFSDSVRVTVSGSVAGSPVSVKLPNEQAAKQAPSSEVLLAHAKLQPTVGSFRVTESGSVSYSIPIALPAGIAGVQPDVALNYGSQGPDSMVALGWSLAASSSVSRCRQTPAQDGQFKGLTFSDEDRYCLDGQRLIRKATINTDVYASIPGTIVDEYTTEIDSQVVVFKLASGNDNSFVVLAKDGSVKYYGDSAQSRVTIKDASSTTQTMSWMLSKVEDNLQSEKTAIFYHYANKVGAAELGQSEVVLSAIEYSGNRVELNYSVGEVRNVAFVDQAKMTQRARLENIIVKNHNSAELANYKLGFKTAANGVRLLESVSHCRGNVCRKPITFEYNQFTNTNNLDFQAHSTVFTKGHWDNKISAVTLVDTQGDGQPELATLERVGANQYELCLYQGNTYQNPTRLACREIRRYDNEENVTVFAIDHDNDGKQSLMVNMRNEHVDDRFATFWSHFALSDNNSISSINMPSGWYSSEYMREVKPADLNGDGYADLVFKHKRDDATLYVKVWDAQNESFGAKRALQTLDIDVSFNSFGDFTQKGTDWAVLDMNFDGLADIVALQCDRSGKCGDYEAKRISVHYNQGLQSNGDFKAFTAESVAVAGKIEHLMPADVNGDGLVDLIYLETASYNSDVKRWRALLNLSSERTQFRTINLITAKTAGTDQGLVNENIRPMSLDLDKDGRVELFFKAKKASNWYQLEWSPVDEQFVEVTDSAFLLDINADRGDFAFFSDYDNDGVVDIIRKDSNNIIVNYNLSQSATEGLMTDVTQGYGNKTTITYALMTDSAVYSDLVENLAEDTELFQGQNLKVSKGLGASPLVRTVQTDSPGTRGADQNFRNSVNYHYQGARMQFGGRGMLGFKVLQTEMVKGGATFTTSTRYHKAFPLTGMPYSTEKRMRIEGAETLLSRAVNQYENKGTTHLNGVKSYQVYNSGSRECSALVDSELTASIYSCTDTSIEQDSYGNIKAMVVGTYEKATADVSNFIANGATGAEKLVSTSNDYGTDTEMLRLGRLQSTSVTHFAKAVKENDADDTIIRNTEFTYYPRGSAHAFMLQTETVGKGLGCNYELTTEHFYDAVGNKVKVGTTNSGCGISARETRFTETVFDNSGRHADYTKKWSSIIPNQVLVSSKIAAAGHQRNEFGLPLQTVDANGVVTEHLYDTFGSKIGSYSLSGTQSYTFMSSCPSTNCSVQSNKYVNGKLQEVQFIDRLGKPYSTKQIDVKGNWLTTELTFDVYGRTVNTTEPGAKAVTTGYDVLDRVVKVTDLNNGTVTSTNFSGLSSTIKITGSGILEQVKTSIKNIYGLRRVEQNNGGPELKFYYNALGEQVAFYSGAESNINKALIKIGYDALGRKTSQEDLNRGSWTYTYNAFGELETQTDARGVVSTNEYDGFGRKVRVSYTSLGSAVNEGDSIWQYGDPAKGEKLHQLIYSSQGSEWQQYYFYDSFGRAVATLTDLGGSTNCRAAVKFDTGSNDLQITDKKLADPLTSLCVIQQTAYDKYSRVAYQFDDYRRNAETGRYIDARGVAFTYQNGQVLKKTEAREGALGQTYYEILGVNTRGLVTSYNKGNVTMSVDYDSKGMVTSIASTSNYAYIQSESYSFDSLGNLIKRADQFSGTQNFHYDSLNRVLGINNVDLFKYSKSGNLISKADYRLSNQGLFKDAGVYITDRWEQAYGVGDALLHAITSRFRALGSPSNAMGASSGNIGTPLPPDMGDFNLESFKYDANGNQVQMLKNGLSYRTIDYSARNKAINIISNTESIRFAYDANNKRYKRVEDKKTIYYVGALELTIPNSGDKTIKRYIGNDAQQVYYSSGLGQTNWLFTDHQGSIVAITNGQFKLLKRFAYDVFGQQRTLSPSDADKVHYADELTYTVFDSVSSNLRAYTGHEPVSLGNDNSIIHMNGRLYDSNTGRFMQADPFVQAPMNLQNYNAYSYVLNNPLSYTDPSGYLFKKLGSFVKKYWRVIAAAVVTYFTAGAASGWAASWAASMGMTTTITAGTMTATVLSTTGSIFAGAVTGAIAGAAGGLVATGTLKGAVNGALSGAVFGGIGKAMSAFNVTNPVAQMGIHAVAGGVLSDIQGGNFGHGFVSAGIMKGVGKMGVSGSPGRVVLQAVAGGTISKLTGGKFANGAMTAAIQFVTNELQNSPGRMFKEWGDMWKRAGDSLKSLFDDTKTSVQKVSESITDAKNVAGELAIRGKNSHLGGTVGGSYMAGFAGQSEHAYFAVDVNKNICLVKVSCVRIGLGASVSGGLAFDINPALTPQLVEGTTVTTDGFFAEGGKGVFGSGAINFTRGDSSTMNIGLGPNMNIAPGVGAALGYQQCRITVASCM</sequence>
<dbReference type="SUPFAM" id="SSF69318">
    <property type="entry name" value="Integrin alpha N-terminal domain"/>
    <property type="match status" value="1"/>
</dbReference>
<keyword evidence="2" id="KW-0964">Secreted</keyword>
<dbReference type="InterPro" id="IPR011047">
    <property type="entry name" value="Quinoprotein_ADH-like_sf"/>
</dbReference>
<evidence type="ECO:0000256" key="2">
    <source>
        <dbReference type="ARBA" id="ARBA00022525"/>
    </source>
</evidence>
<dbReference type="Proteomes" id="UP000076587">
    <property type="component" value="Unassembled WGS sequence"/>
</dbReference>
<keyword evidence="4" id="KW-0843">Virulence</keyword>
<dbReference type="InterPro" id="IPR028994">
    <property type="entry name" value="Integrin_alpha_N"/>
</dbReference>
<proteinExistence type="predicted"/>
<dbReference type="Gene3D" id="2.180.10.10">
    <property type="entry name" value="RHS repeat-associated core"/>
    <property type="match status" value="2"/>
</dbReference>
<organism evidence="6 7">
    <name type="scientific">Pseudoalteromonas luteoviolacea NCIMB 1942</name>
    <dbReference type="NCBI Taxonomy" id="1365253"/>
    <lineage>
        <taxon>Bacteria</taxon>
        <taxon>Pseudomonadati</taxon>
        <taxon>Pseudomonadota</taxon>
        <taxon>Gammaproteobacteria</taxon>
        <taxon>Alteromonadales</taxon>
        <taxon>Pseudoalteromonadaceae</taxon>
        <taxon>Pseudoalteromonas</taxon>
    </lineage>
</organism>
<comment type="subcellular location">
    <subcellularLocation>
        <location evidence="1">Secreted</location>
    </subcellularLocation>
</comment>
<evidence type="ECO:0000313" key="6">
    <source>
        <dbReference type="EMBL" id="KZN46675.1"/>
    </source>
</evidence>
<dbReference type="RefSeq" id="WP_063377426.1">
    <property type="nucleotide sequence ID" value="NZ_AUXT01000165.1"/>
</dbReference>
<evidence type="ECO:0000313" key="7">
    <source>
        <dbReference type="Proteomes" id="UP000076587"/>
    </source>
</evidence>
<feature type="signal peptide" evidence="5">
    <location>
        <begin position="1"/>
        <end position="25"/>
    </location>
</feature>
<keyword evidence="3 5" id="KW-0732">Signal</keyword>
<name>A0A167BLB1_9GAMM</name>
<dbReference type="InterPro" id="IPR022385">
    <property type="entry name" value="Rhs_assc_core"/>
</dbReference>
<dbReference type="Pfam" id="PF03534">
    <property type="entry name" value="SpvB"/>
    <property type="match status" value="1"/>
</dbReference>
<dbReference type="GO" id="GO:0005737">
    <property type="term" value="C:cytoplasm"/>
    <property type="evidence" value="ECO:0007669"/>
    <property type="project" value="InterPro"/>
</dbReference>
<comment type="caution">
    <text evidence="6">The sequence shown here is derived from an EMBL/GenBank/DDBJ whole genome shotgun (WGS) entry which is preliminary data.</text>
</comment>
<evidence type="ECO:0000256" key="3">
    <source>
        <dbReference type="ARBA" id="ARBA00022729"/>
    </source>
</evidence>
<dbReference type="Gene3D" id="2.130.10.10">
    <property type="entry name" value="YVTN repeat-like/Quinoprotein amine dehydrogenase"/>
    <property type="match status" value="1"/>
</dbReference>
<dbReference type="EMBL" id="AUXT01000165">
    <property type="protein sequence ID" value="KZN46675.1"/>
    <property type="molecule type" value="Genomic_DNA"/>
</dbReference>
<reference evidence="6 7" key="1">
    <citation type="submission" date="2013-07" db="EMBL/GenBank/DDBJ databases">
        <title>Comparative Genomic and Metabolomic Analysis of Twelve Strains of Pseudoalteromonas luteoviolacea.</title>
        <authorList>
            <person name="Vynne N.G."/>
            <person name="Mansson M."/>
            <person name="Gram L."/>
        </authorList>
    </citation>
    <scope>NUCLEOTIDE SEQUENCE [LARGE SCALE GENOMIC DNA]</scope>
    <source>
        <strain evidence="6 7">NCIMB 1942</strain>
    </source>
</reference>
<gene>
    <name evidence="6" type="ORF">N482_11615</name>
</gene>
<evidence type="ECO:0000256" key="5">
    <source>
        <dbReference type="SAM" id="SignalP"/>
    </source>
</evidence>
<dbReference type="InterPro" id="IPR013517">
    <property type="entry name" value="FG-GAP"/>
</dbReference>
<dbReference type="SMART" id="SM00564">
    <property type="entry name" value="PQQ"/>
    <property type="match status" value="2"/>
</dbReference>
<dbReference type="InterPro" id="IPR018391">
    <property type="entry name" value="PQQ_b-propeller_rpt"/>
</dbReference>
<feature type="chain" id="PRO_5007884293" description="Fibronectin type-III domain-containing protein" evidence="5">
    <location>
        <begin position="26"/>
        <end position="3673"/>
    </location>
</feature>
<dbReference type="Pfam" id="PF13517">
    <property type="entry name" value="FG-GAP_3"/>
    <property type="match status" value="1"/>
</dbReference>
<protein>
    <recommendedName>
        <fullName evidence="8">Fibronectin type-III domain-containing protein</fullName>
    </recommendedName>
</protein>
<dbReference type="InterPro" id="IPR050708">
    <property type="entry name" value="T6SS_VgrG/RHS"/>
</dbReference>
<dbReference type="GO" id="GO:0005576">
    <property type="term" value="C:extracellular region"/>
    <property type="evidence" value="ECO:0007669"/>
    <property type="project" value="UniProtKB-SubCell"/>
</dbReference>
<dbReference type="PATRIC" id="fig|1365253.3.peg.2839"/>
<evidence type="ECO:0000256" key="4">
    <source>
        <dbReference type="ARBA" id="ARBA00023026"/>
    </source>
</evidence>
<dbReference type="InterPro" id="IPR015943">
    <property type="entry name" value="WD40/YVTN_repeat-like_dom_sf"/>
</dbReference>